<dbReference type="AlphaFoldDB" id="A0A7J6MGS9"/>
<sequence length="257" mass="27761">MSLSYFIIGWFIIGAEGDDYRNDGLPSRHMAIPGEFSFPPNCSEASSRGNSTFCATGDYYAVGEQLSLDLDIRLYDARVPNKSVLFGLNVVFDKSVPSRLTVRTGGCAAPASSGLNFLGASWRVTPTICTSGGGSSDFDLSTRGFSANFEVYGDTGIHLDVIRAFLPAVPFRARGHAYANPSFDVGLHATVEDSGGVPNLFEIALNFVNTINSVRNSTKTWRVFSGVSFTVNGTGIGRHSYNTTFIDQIVNLEPFSY</sequence>
<keyword evidence="3" id="KW-1185">Reference proteome</keyword>
<dbReference type="EMBL" id="JAAPAO010000148">
    <property type="protein sequence ID" value="KAF4670637.1"/>
    <property type="molecule type" value="Genomic_DNA"/>
</dbReference>
<feature type="chain" id="PRO_5029644219" evidence="1">
    <location>
        <begin position="18"/>
        <end position="257"/>
    </location>
</feature>
<evidence type="ECO:0000313" key="3">
    <source>
        <dbReference type="Proteomes" id="UP000591131"/>
    </source>
</evidence>
<dbReference type="Proteomes" id="UP000591131">
    <property type="component" value="Unassembled WGS sequence"/>
</dbReference>
<dbReference type="Pfam" id="PF20525">
    <property type="entry name" value="DUF6740"/>
    <property type="match status" value="1"/>
</dbReference>
<protein>
    <submittedName>
        <fullName evidence="2">Uncharacterized protein</fullName>
    </submittedName>
</protein>
<evidence type="ECO:0000313" key="2">
    <source>
        <dbReference type="EMBL" id="KAF4670637.1"/>
    </source>
</evidence>
<reference evidence="2 3" key="1">
    <citation type="submission" date="2020-04" db="EMBL/GenBank/DDBJ databases">
        <title>Perkinsus chesapeaki whole genome sequence.</title>
        <authorList>
            <person name="Bogema D.R."/>
        </authorList>
    </citation>
    <scope>NUCLEOTIDE SEQUENCE [LARGE SCALE GENOMIC DNA]</scope>
    <source>
        <strain evidence="2">ATCC PRA-425</strain>
    </source>
</reference>
<dbReference type="InterPro" id="IPR046628">
    <property type="entry name" value="DUF6740"/>
</dbReference>
<organism evidence="2 3">
    <name type="scientific">Perkinsus chesapeaki</name>
    <name type="common">Clam parasite</name>
    <name type="synonym">Perkinsus andrewsi</name>
    <dbReference type="NCBI Taxonomy" id="330153"/>
    <lineage>
        <taxon>Eukaryota</taxon>
        <taxon>Sar</taxon>
        <taxon>Alveolata</taxon>
        <taxon>Perkinsozoa</taxon>
        <taxon>Perkinsea</taxon>
        <taxon>Perkinsida</taxon>
        <taxon>Perkinsidae</taxon>
        <taxon>Perkinsus</taxon>
    </lineage>
</organism>
<keyword evidence="1" id="KW-0732">Signal</keyword>
<feature type="signal peptide" evidence="1">
    <location>
        <begin position="1"/>
        <end position="17"/>
    </location>
</feature>
<accession>A0A7J6MGS9</accession>
<name>A0A7J6MGS9_PERCH</name>
<proteinExistence type="predicted"/>
<evidence type="ECO:0000256" key="1">
    <source>
        <dbReference type="SAM" id="SignalP"/>
    </source>
</evidence>
<gene>
    <name evidence="2" type="ORF">FOL47_001899</name>
</gene>
<comment type="caution">
    <text evidence="2">The sequence shown here is derived from an EMBL/GenBank/DDBJ whole genome shotgun (WGS) entry which is preliminary data.</text>
</comment>